<comment type="similarity">
    <text evidence="1">Belongs to the TTC38 family.</text>
</comment>
<accession>A0ABZ2TFP0</accession>
<dbReference type="CDD" id="cd05804">
    <property type="entry name" value="StaR_like"/>
    <property type="match status" value="1"/>
</dbReference>
<proteinExistence type="inferred from homology"/>
<evidence type="ECO:0000256" key="3">
    <source>
        <dbReference type="ARBA" id="ARBA00022737"/>
    </source>
</evidence>
<dbReference type="Proteomes" id="UP001281305">
    <property type="component" value="Chromosome"/>
</dbReference>
<reference evidence="5 6" key="1">
    <citation type="submission" date="2024-02" db="EMBL/GenBank/DDBJ databases">
        <title>Roseovarius strain W115 nov., isolated from a marine algae.</title>
        <authorList>
            <person name="Lee M.W."/>
            <person name="Lee J.K."/>
            <person name="Kim J.M."/>
            <person name="Choi D.G."/>
            <person name="Baek J.H."/>
            <person name="Bayburt H."/>
            <person name="Jung J.J."/>
            <person name="Han D.M."/>
            <person name="Jeon C.O."/>
        </authorList>
    </citation>
    <scope>NUCLEOTIDE SEQUENCE [LARGE SCALE GENOMIC DNA]</scope>
    <source>
        <strain evidence="5 6">W115</strain>
    </source>
</reference>
<protein>
    <recommendedName>
        <fullName evidence="2">Tetratricopeptide repeat protein 38</fullName>
    </recommendedName>
</protein>
<sequence length="321" mass="36183">MDFYRANARNLRDRLARVLPKWSEDQPGYSIVLGMYAFGLEEAGDYSRGEAVGKEAIERDPLDCWAHHAVAHVLEMQGRAEEGIQWMSSREPHWSGDDNFFKVHNWWHNALYHLEGGKPDAVIQLYDARVRGEESQVALDLVDASALLWRLHMEGHDVGDRWAEVARCWDAHADGRLYPFNDWHAAMAYLGAGRESEVERILQQYRTVDDSGGETASWAQVTGMPLIQGFRAFWEGRYDQAVDILHPARFVANSFGGSHAQRDVIDWTLTEAAVRSGKSGAAEALTAERLAVKPHSPINKSFLRRAKSSRKALEAIELIAS</sequence>
<dbReference type="Gene3D" id="1.25.40.10">
    <property type="entry name" value="Tetratricopeptide repeat domain"/>
    <property type="match status" value="1"/>
</dbReference>
<dbReference type="PANTHER" id="PTHR16263:SF4">
    <property type="entry name" value="TETRATRICOPEPTIDE REPEAT PROTEIN 38"/>
    <property type="match status" value="1"/>
</dbReference>
<organism evidence="5 6">
    <name type="scientific">Roseovarius rhodophyticola</name>
    <dbReference type="NCBI Taxonomy" id="3080827"/>
    <lineage>
        <taxon>Bacteria</taxon>
        <taxon>Pseudomonadati</taxon>
        <taxon>Pseudomonadota</taxon>
        <taxon>Alphaproteobacteria</taxon>
        <taxon>Rhodobacterales</taxon>
        <taxon>Roseobacteraceae</taxon>
        <taxon>Roseovarius</taxon>
    </lineage>
</organism>
<keyword evidence="3" id="KW-0677">Repeat</keyword>
<name>A0ABZ2TFP0_9RHOB</name>
<gene>
    <name evidence="5" type="ORF">RZS32_001090</name>
</gene>
<keyword evidence="6" id="KW-1185">Reference proteome</keyword>
<dbReference type="RefSeq" id="WP_317055196.1">
    <property type="nucleotide sequence ID" value="NZ_CP146606.1"/>
</dbReference>
<evidence type="ECO:0000313" key="6">
    <source>
        <dbReference type="Proteomes" id="UP001281305"/>
    </source>
</evidence>
<dbReference type="EMBL" id="CP146606">
    <property type="protein sequence ID" value="WYK18511.1"/>
    <property type="molecule type" value="Genomic_DNA"/>
</dbReference>
<evidence type="ECO:0000256" key="4">
    <source>
        <dbReference type="ARBA" id="ARBA00022803"/>
    </source>
</evidence>
<dbReference type="SUPFAM" id="SSF48452">
    <property type="entry name" value="TPR-like"/>
    <property type="match status" value="1"/>
</dbReference>
<evidence type="ECO:0000256" key="1">
    <source>
        <dbReference type="ARBA" id="ARBA00005857"/>
    </source>
</evidence>
<evidence type="ECO:0000256" key="2">
    <source>
        <dbReference type="ARBA" id="ARBA00019992"/>
    </source>
</evidence>
<dbReference type="InterPro" id="IPR033891">
    <property type="entry name" value="TTC38"/>
</dbReference>
<dbReference type="PANTHER" id="PTHR16263">
    <property type="entry name" value="TETRATRICOPEPTIDE REPEAT PROTEIN 38"/>
    <property type="match status" value="1"/>
</dbReference>
<dbReference type="InterPro" id="IPR011990">
    <property type="entry name" value="TPR-like_helical_dom_sf"/>
</dbReference>
<keyword evidence="4" id="KW-0802">TPR repeat</keyword>
<evidence type="ECO:0000313" key="5">
    <source>
        <dbReference type="EMBL" id="WYK18511.1"/>
    </source>
</evidence>